<name>A0ABZ0PA44_9BACT</name>
<evidence type="ECO:0000256" key="1">
    <source>
        <dbReference type="ARBA" id="ARBA00004651"/>
    </source>
</evidence>
<dbReference type="GeneID" id="94493725"/>
<organism evidence="8 9">
    <name type="scientific">Metamycoplasma equirhinis</name>
    <dbReference type="NCBI Taxonomy" id="92402"/>
    <lineage>
        <taxon>Bacteria</taxon>
        <taxon>Bacillati</taxon>
        <taxon>Mycoplasmatota</taxon>
        <taxon>Mycoplasmoidales</taxon>
        <taxon>Metamycoplasmataceae</taxon>
        <taxon>Metamycoplasma</taxon>
    </lineage>
</organism>
<feature type="region of interest" description="Disordered" evidence="6">
    <location>
        <begin position="1"/>
        <end position="30"/>
    </location>
</feature>
<evidence type="ECO:0000256" key="3">
    <source>
        <dbReference type="ARBA" id="ARBA00022692"/>
    </source>
</evidence>
<feature type="transmembrane region" description="Helical" evidence="7">
    <location>
        <begin position="93"/>
        <end position="114"/>
    </location>
</feature>
<dbReference type="Proteomes" id="UP001303601">
    <property type="component" value="Chromosome"/>
</dbReference>
<feature type="transmembrane region" description="Helical" evidence="7">
    <location>
        <begin position="145"/>
        <end position="167"/>
    </location>
</feature>
<accession>A0ABZ0PA44</accession>
<dbReference type="EMBL" id="CP137845">
    <property type="protein sequence ID" value="WPB53818.1"/>
    <property type="molecule type" value="Genomic_DNA"/>
</dbReference>
<gene>
    <name evidence="8" type="ORF">R9B83_02400</name>
</gene>
<keyword evidence="4 7" id="KW-1133">Transmembrane helix</keyword>
<keyword evidence="9" id="KW-1185">Reference proteome</keyword>
<keyword evidence="5 7" id="KW-0472">Membrane</keyword>
<feature type="transmembrane region" description="Helical" evidence="7">
    <location>
        <begin position="289"/>
        <end position="312"/>
    </location>
</feature>
<comment type="subcellular location">
    <subcellularLocation>
        <location evidence="1">Cell membrane</location>
        <topology evidence="1">Multi-pass membrane protein</topology>
    </subcellularLocation>
</comment>
<feature type="transmembrane region" description="Helical" evidence="7">
    <location>
        <begin position="318"/>
        <end position="338"/>
    </location>
</feature>
<dbReference type="InterPro" id="IPR017039">
    <property type="entry name" value="Virul_fac_BrkB"/>
</dbReference>
<keyword evidence="2" id="KW-1003">Cell membrane</keyword>
<dbReference type="RefSeq" id="WP_140031334.1">
    <property type="nucleotide sequence ID" value="NZ_AP027305.1"/>
</dbReference>
<evidence type="ECO:0000256" key="4">
    <source>
        <dbReference type="ARBA" id="ARBA00022989"/>
    </source>
</evidence>
<feature type="compositionally biased region" description="Polar residues" evidence="6">
    <location>
        <begin position="1"/>
        <end position="10"/>
    </location>
</feature>
<keyword evidence="3 7" id="KW-0812">Transmembrane</keyword>
<proteinExistence type="predicted"/>
<evidence type="ECO:0000256" key="6">
    <source>
        <dbReference type="SAM" id="MobiDB-lite"/>
    </source>
</evidence>
<feature type="transmembrane region" description="Helical" evidence="7">
    <location>
        <begin position="121"/>
        <end position="139"/>
    </location>
</feature>
<evidence type="ECO:0000256" key="7">
    <source>
        <dbReference type="SAM" id="Phobius"/>
    </source>
</evidence>
<dbReference type="Pfam" id="PF03631">
    <property type="entry name" value="Virul_fac_BrkB"/>
    <property type="match status" value="1"/>
</dbReference>
<evidence type="ECO:0000313" key="9">
    <source>
        <dbReference type="Proteomes" id="UP001303601"/>
    </source>
</evidence>
<feature type="transmembrane region" description="Helical" evidence="7">
    <location>
        <begin position="46"/>
        <end position="63"/>
    </location>
</feature>
<feature type="transmembrane region" description="Helical" evidence="7">
    <location>
        <begin position="198"/>
        <end position="223"/>
    </location>
</feature>
<evidence type="ECO:0000256" key="5">
    <source>
        <dbReference type="ARBA" id="ARBA00023136"/>
    </source>
</evidence>
<sequence length="370" mass="42026">MFNQNDQNNIGGWDKNSNNKKSNNRPSVVESQIVTNKKKNNFFVKILKWIIYGILYVAIPRYLRSSKTKGREIVDSAYGKLNSNEFAFVPAGYAMYLFLSFIPVSILLIGIIGSISERYEVVLKFIILGQIIPGISDIVPKISEIWKSGAAGAIGFTLFAFSIIWLASKGYSKFIFSIDALYRHNAQFRMIKTRIKGFILSLIISAGLTILLLGLTAFFTFLIEHAKLGNFAPSLDAMTKKSDFNLSWEFELVYWVTIIILLPVVTYTAFVLFFTFSPNFKLKFSQAHPGALISAVPTSLFILLFGSLTSLIRYSNFGVVASFMYIILFLSVTSYFIYMGVIVNSSFYHTFINLPTVERTRWFRRPKRII</sequence>
<evidence type="ECO:0000256" key="2">
    <source>
        <dbReference type="ARBA" id="ARBA00022475"/>
    </source>
</evidence>
<evidence type="ECO:0000313" key="8">
    <source>
        <dbReference type="EMBL" id="WPB53818.1"/>
    </source>
</evidence>
<reference evidence="8" key="1">
    <citation type="submission" date="2023-11" db="EMBL/GenBank/DDBJ databases">
        <title>Completed genome sequence of Mycoplasma equirhinis type strain M432/72.</title>
        <authorList>
            <person name="Spergser J."/>
        </authorList>
    </citation>
    <scope>NUCLEOTIDE SEQUENCE [LARGE SCALE GENOMIC DNA]</scope>
    <source>
        <strain evidence="8">M432/72</strain>
    </source>
</reference>
<protein>
    <submittedName>
        <fullName evidence="8">YhjD/YihY/BrkB family envelope integrity protein</fullName>
    </submittedName>
</protein>
<feature type="transmembrane region" description="Helical" evidence="7">
    <location>
        <begin position="252"/>
        <end position="277"/>
    </location>
</feature>